<reference evidence="9" key="1">
    <citation type="submission" date="2020-11" db="EMBL/GenBank/DDBJ databases">
        <title>Multidrug resistant novel bacterium Savagea serpentis sp. nov., isolated from the scats of a vine snake (Ahaetulla nasuta).</title>
        <authorList>
            <person name="Venkata Ramana V."/>
            <person name="Vikas Patil S."/>
            <person name="Yogita Lugani V."/>
        </authorList>
    </citation>
    <scope>NUCLEOTIDE SEQUENCE</scope>
    <source>
        <strain evidence="9">SN6</strain>
    </source>
</reference>
<comment type="subcellular location">
    <subcellularLocation>
        <location evidence="1">Cell membrane</location>
        <topology evidence="1">Multi-pass membrane protein</topology>
    </subcellularLocation>
</comment>
<dbReference type="PANTHER" id="PTHR33778:SF4">
    <property type="entry name" value="PROTEIN SAPB"/>
    <property type="match status" value="1"/>
</dbReference>
<accession>A0A8J7G2D5</accession>
<evidence type="ECO:0000256" key="5">
    <source>
        <dbReference type="ARBA" id="ARBA00022989"/>
    </source>
</evidence>
<evidence type="ECO:0000313" key="10">
    <source>
        <dbReference type="Proteomes" id="UP000622653"/>
    </source>
</evidence>
<feature type="transmembrane region" description="Helical" evidence="7">
    <location>
        <begin position="35"/>
        <end position="58"/>
    </location>
</feature>
<feature type="transmembrane region" description="Helical" evidence="7">
    <location>
        <begin position="94"/>
        <end position="115"/>
    </location>
</feature>
<proteinExistence type="inferred from homology"/>
<protein>
    <submittedName>
        <fullName evidence="9">MgtC/SapB family protein</fullName>
    </submittedName>
</protein>
<name>A0A8J7G2D5_9BACL</name>
<dbReference type="Pfam" id="PF02308">
    <property type="entry name" value="MgtC"/>
    <property type="match status" value="1"/>
</dbReference>
<evidence type="ECO:0000256" key="1">
    <source>
        <dbReference type="ARBA" id="ARBA00004651"/>
    </source>
</evidence>
<keyword evidence="4 7" id="KW-0812">Transmembrane</keyword>
<keyword evidence="6 7" id="KW-0472">Membrane</keyword>
<dbReference type="PRINTS" id="PR01837">
    <property type="entry name" value="MGTCSAPBPROT"/>
</dbReference>
<dbReference type="PANTHER" id="PTHR33778">
    <property type="entry name" value="PROTEIN MGTC"/>
    <property type="match status" value="1"/>
</dbReference>
<dbReference type="RefSeq" id="WP_194561227.1">
    <property type="nucleotide sequence ID" value="NZ_JADKPV010000001.1"/>
</dbReference>
<keyword evidence="5 7" id="KW-1133">Transmembrane helix</keyword>
<gene>
    <name evidence="9" type="ORF">IRY55_00060</name>
</gene>
<dbReference type="GO" id="GO:0005886">
    <property type="term" value="C:plasma membrane"/>
    <property type="evidence" value="ECO:0007669"/>
    <property type="project" value="UniProtKB-SubCell"/>
</dbReference>
<feature type="transmembrane region" description="Helical" evidence="7">
    <location>
        <begin position="6"/>
        <end position="23"/>
    </location>
</feature>
<dbReference type="Proteomes" id="UP000622653">
    <property type="component" value="Unassembled WGS sequence"/>
</dbReference>
<keyword evidence="10" id="KW-1185">Reference proteome</keyword>
<evidence type="ECO:0000259" key="8">
    <source>
        <dbReference type="Pfam" id="PF02308"/>
    </source>
</evidence>
<dbReference type="InterPro" id="IPR003416">
    <property type="entry name" value="MgtC/SapB/SrpB/YhiD_fam"/>
</dbReference>
<evidence type="ECO:0000256" key="7">
    <source>
        <dbReference type="SAM" id="Phobius"/>
    </source>
</evidence>
<feature type="domain" description="MgtC/SapB/SrpB/YhiD N-terminal" evidence="8">
    <location>
        <begin position="10"/>
        <end position="138"/>
    </location>
</feature>
<evidence type="ECO:0000256" key="3">
    <source>
        <dbReference type="ARBA" id="ARBA00022475"/>
    </source>
</evidence>
<dbReference type="AlphaFoldDB" id="A0A8J7G2D5"/>
<feature type="transmembrane region" description="Helical" evidence="7">
    <location>
        <begin position="121"/>
        <end position="139"/>
    </location>
</feature>
<evidence type="ECO:0000256" key="6">
    <source>
        <dbReference type="ARBA" id="ARBA00023136"/>
    </source>
</evidence>
<evidence type="ECO:0000256" key="4">
    <source>
        <dbReference type="ARBA" id="ARBA00022692"/>
    </source>
</evidence>
<sequence length="236" mass="26316">MTHYEMIFKLFFALILGFFIGLDRQLKHKPLGMKTSMIISVASCLITIVSIQSFLTYATPTFRNMDPMRLTAQIVSGVGFLGAGVILRRTNDVISGLTSAALIWSASGLGIAVGVGLYLEATFAVILFILSVNVLPFIVKRFGPKRLREREIAVQIIMNPNSKMTELLQSIEGKTTSLAGNMSKDLTVRKMRIQDIENGQQKINLVLSAPEDEYTTEIYYMFKKIDDVIGVKIERL</sequence>
<evidence type="ECO:0000313" key="9">
    <source>
        <dbReference type="EMBL" id="MBF4499737.1"/>
    </source>
</evidence>
<keyword evidence="3" id="KW-1003">Cell membrane</keyword>
<dbReference type="EMBL" id="JADKPV010000001">
    <property type="protein sequence ID" value="MBF4499737.1"/>
    <property type="molecule type" value="Genomic_DNA"/>
</dbReference>
<comment type="caution">
    <text evidence="9">The sequence shown here is derived from an EMBL/GenBank/DDBJ whole genome shotgun (WGS) entry which is preliminary data.</text>
</comment>
<feature type="transmembrane region" description="Helical" evidence="7">
    <location>
        <begin position="70"/>
        <end position="87"/>
    </location>
</feature>
<organism evidence="9 10">
    <name type="scientific">Savagea serpentis</name>
    <dbReference type="NCBI Taxonomy" id="2785297"/>
    <lineage>
        <taxon>Bacteria</taxon>
        <taxon>Bacillati</taxon>
        <taxon>Bacillota</taxon>
        <taxon>Bacilli</taxon>
        <taxon>Bacillales</taxon>
        <taxon>Caryophanaceae</taxon>
        <taxon>Savagea</taxon>
    </lineage>
</organism>
<evidence type="ECO:0000256" key="2">
    <source>
        <dbReference type="ARBA" id="ARBA00009298"/>
    </source>
</evidence>
<dbReference type="InterPro" id="IPR049177">
    <property type="entry name" value="MgtC_SapB_SrpB_YhiD_N"/>
</dbReference>
<comment type="similarity">
    <text evidence="2">Belongs to the MgtC/SapB family.</text>
</comment>